<proteinExistence type="predicted"/>
<sequence>MAETTSREENAENFFLVRRYSERIRDELPNEPLSQELAVKVNSEAERQHKGKYYIDEAMKGMFGEDGTDPKFYESIYNTKLSELESKSEEVKLHWHKFQSKLKLSEVDKIKTTSEPDMSVLRDAIKEAESQLQQKKESNLGKTKTFLNRSVSCLDKYHHLFDLLPTGDKYTSIFTGSLTAIVKISDHVRALYFVVKDHPNSMYIKYHITLFYYDLFGFLVIVMQQWYSSSWRRIAKSYGDSFLKNVQDTLKKLGGYTRKIKEEDTRRKSENSLRKLEALGAIMEASLMEQARMRKTQERMAMENAFLSALVQQQLPPNVVRDFLKDTTNDGSMGPPPRPGVMMGSITETFANPGPSWSQESILADVEPLKQYLQTPQDVNRLVELSRSIAVNTEISIRLHKWVTNPDSEALWIEGPYGLSYPTKSTLTSAFMLGNLRRVGIPVIVEFCQYKRPWDREKELLKVIYGLIYQAATTLEKLEQELIDIDFTSPRFQTLN</sequence>
<evidence type="ECO:0000313" key="2">
    <source>
        <dbReference type="Proteomes" id="UP000701801"/>
    </source>
</evidence>
<gene>
    <name evidence="1" type="ORF">HYALB_00012873</name>
</gene>
<dbReference type="EMBL" id="CAJVRM010000416">
    <property type="protein sequence ID" value="CAG8980773.1"/>
    <property type="molecule type" value="Genomic_DNA"/>
</dbReference>
<dbReference type="OrthoDB" id="4840035at2759"/>
<name>A0A9N9PZU0_9HELO</name>
<organism evidence="1 2">
    <name type="scientific">Hymenoscyphus albidus</name>
    <dbReference type="NCBI Taxonomy" id="595503"/>
    <lineage>
        <taxon>Eukaryota</taxon>
        <taxon>Fungi</taxon>
        <taxon>Dikarya</taxon>
        <taxon>Ascomycota</taxon>
        <taxon>Pezizomycotina</taxon>
        <taxon>Leotiomycetes</taxon>
        <taxon>Helotiales</taxon>
        <taxon>Helotiaceae</taxon>
        <taxon>Hymenoscyphus</taxon>
    </lineage>
</organism>
<dbReference type="Proteomes" id="UP000701801">
    <property type="component" value="Unassembled WGS sequence"/>
</dbReference>
<accession>A0A9N9PZU0</accession>
<evidence type="ECO:0000313" key="1">
    <source>
        <dbReference type="EMBL" id="CAG8980773.1"/>
    </source>
</evidence>
<protein>
    <submittedName>
        <fullName evidence="1">Uncharacterized protein</fullName>
    </submittedName>
</protein>
<dbReference type="AlphaFoldDB" id="A0A9N9PZU0"/>
<comment type="caution">
    <text evidence="1">The sequence shown here is derived from an EMBL/GenBank/DDBJ whole genome shotgun (WGS) entry which is preliminary data.</text>
</comment>
<reference evidence="1" key="1">
    <citation type="submission" date="2021-07" db="EMBL/GenBank/DDBJ databases">
        <authorList>
            <person name="Durling M."/>
        </authorList>
    </citation>
    <scope>NUCLEOTIDE SEQUENCE</scope>
</reference>
<keyword evidence="2" id="KW-1185">Reference proteome</keyword>